<proteinExistence type="predicted"/>
<evidence type="ECO:0000313" key="1">
    <source>
        <dbReference type="EMBL" id="TYP88169.1"/>
    </source>
</evidence>
<gene>
    <name evidence="1" type="ORF">BCL69_102223</name>
</gene>
<sequence length="45" mass="5276">MGNKPSLDREIRMLAASIYIYSESADPSFPEMRLFMVQWLCEVYS</sequence>
<comment type="caution">
    <text evidence="1">The sequence shown here is derived from an EMBL/GenBank/DDBJ whole genome shotgun (WGS) entry which is preliminary data.</text>
</comment>
<evidence type="ECO:0000313" key="2">
    <source>
        <dbReference type="Proteomes" id="UP000324176"/>
    </source>
</evidence>
<dbReference type="Proteomes" id="UP000324176">
    <property type="component" value="Unassembled WGS sequence"/>
</dbReference>
<accession>A0A5D3YBS7</accession>
<dbReference type="AlphaFoldDB" id="A0A5D3YBS7"/>
<dbReference type="EMBL" id="VNHT01000022">
    <property type="protein sequence ID" value="TYP88169.1"/>
    <property type="molecule type" value="Genomic_DNA"/>
</dbReference>
<name>A0A5D3YBS7_9PROT</name>
<organism evidence="1 2">
    <name type="scientific">Nitrosomonas communis</name>
    <dbReference type="NCBI Taxonomy" id="44574"/>
    <lineage>
        <taxon>Bacteria</taxon>
        <taxon>Pseudomonadati</taxon>
        <taxon>Pseudomonadota</taxon>
        <taxon>Betaproteobacteria</taxon>
        <taxon>Nitrosomonadales</taxon>
        <taxon>Nitrosomonadaceae</taxon>
        <taxon>Nitrosomonas</taxon>
    </lineage>
</organism>
<reference evidence="1 2" key="1">
    <citation type="submission" date="2019-07" db="EMBL/GenBank/DDBJ databases">
        <title>Active sludge and wastewater microbial communities from Klosterneuburg, Austria.</title>
        <authorList>
            <person name="Wagner M."/>
        </authorList>
    </citation>
    <scope>NUCLEOTIDE SEQUENCE [LARGE SCALE GENOMIC DNA]</scope>
    <source>
        <strain evidence="1 2">Nm2</strain>
    </source>
</reference>
<protein>
    <submittedName>
        <fullName evidence="1">Uncharacterized protein</fullName>
    </submittedName>
</protein>